<keyword evidence="7" id="KW-1185">Reference proteome</keyword>
<dbReference type="CDD" id="cd01949">
    <property type="entry name" value="GGDEF"/>
    <property type="match status" value="1"/>
</dbReference>
<evidence type="ECO:0000256" key="2">
    <source>
        <dbReference type="SAM" id="Phobius"/>
    </source>
</evidence>
<dbReference type="NCBIfam" id="TIGR00229">
    <property type="entry name" value="sensory_box"/>
    <property type="match status" value="1"/>
</dbReference>
<accession>A0AAE3L1P4</accession>
<dbReference type="InterPro" id="IPR043128">
    <property type="entry name" value="Rev_trsase/Diguanyl_cyclase"/>
</dbReference>
<protein>
    <submittedName>
        <fullName evidence="6">Diguanylate cyclase (GGDEF)-like protein/PAS domain S-box-containing protein</fullName>
    </submittedName>
</protein>
<keyword evidence="2" id="KW-0472">Membrane</keyword>
<dbReference type="PROSITE" id="PS50887">
    <property type="entry name" value="GGDEF"/>
    <property type="match status" value="1"/>
</dbReference>
<dbReference type="InterPro" id="IPR000014">
    <property type="entry name" value="PAS"/>
</dbReference>
<evidence type="ECO:0000313" key="6">
    <source>
        <dbReference type="EMBL" id="MCS3903416.1"/>
    </source>
</evidence>
<dbReference type="Pfam" id="PF08447">
    <property type="entry name" value="PAS_3"/>
    <property type="match status" value="1"/>
</dbReference>
<evidence type="ECO:0000259" key="4">
    <source>
        <dbReference type="PROSITE" id="PS50113"/>
    </source>
</evidence>
<evidence type="ECO:0000259" key="3">
    <source>
        <dbReference type="PROSITE" id="PS50112"/>
    </source>
</evidence>
<dbReference type="RefSeq" id="WP_259055166.1">
    <property type="nucleotide sequence ID" value="NZ_JANUCT010000008.1"/>
</dbReference>
<dbReference type="FunFam" id="3.30.70.270:FF:000001">
    <property type="entry name" value="Diguanylate cyclase domain protein"/>
    <property type="match status" value="1"/>
</dbReference>
<dbReference type="Gene3D" id="3.30.70.270">
    <property type="match status" value="1"/>
</dbReference>
<feature type="transmembrane region" description="Helical" evidence="2">
    <location>
        <begin position="54"/>
        <end position="72"/>
    </location>
</feature>
<organism evidence="6 7">
    <name type="scientific">Methylohalomonas lacus</name>
    <dbReference type="NCBI Taxonomy" id="398773"/>
    <lineage>
        <taxon>Bacteria</taxon>
        <taxon>Pseudomonadati</taxon>
        <taxon>Pseudomonadota</taxon>
        <taxon>Gammaproteobacteria</taxon>
        <taxon>Methylohalomonadales</taxon>
        <taxon>Methylohalomonadaceae</taxon>
        <taxon>Methylohalomonas</taxon>
    </lineage>
</organism>
<dbReference type="SMART" id="SM00086">
    <property type="entry name" value="PAC"/>
    <property type="match status" value="1"/>
</dbReference>
<dbReference type="Pfam" id="PF00990">
    <property type="entry name" value="GGDEF"/>
    <property type="match status" value="1"/>
</dbReference>
<dbReference type="Proteomes" id="UP001204445">
    <property type="component" value="Unassembled WGS sequence"/>
</dbReference>
<dbReference type="InterPro" id="IPR001610">
    <property type="entry name" value="PAC"/>
</dbReference>
<name>A0AAE3L1P4_9GAMM</name>
<dbReference type="GO" id="GO:0003824">
    <property type="term" value="F:catalytic activity"/>
    <property type="evidence" value="ECO:0007669"/>
    <property type="project" value="UniProtKB-ARBA"/>
</dbReference>
<keyword evidence="2" id="KW-0812">Transmembrane</keyword>
<feature type="domain" description="PAS" evidence="3">
    <location>
        <begin position="82"/>
        <end position="125"/>
    </location>
</feature>
<dbReference type="PANTHER" id="PTHR46663">
    <property type="entry name" value="DIGUANYLATE CYCLASE DGCT-RELATED"/>
    <property type="match status" value="1"/>
</dbReference>
<dbReference type="SUPFAM" id="SSF55073">
    <property type="entry name" value="Nucleotide cyclase"/>
    <property type="match status" value="1"/>
</dbReference>
<keyword evidence="2" id="KW-1133">Transmembrane helix</keyword>
<feature type="domain" description="GGDEF" evidence="5">
    <location>
        <begin position="241"/>
        <end position="374"/>
    </location>
</feature>
<proteinExistence type="predicted"/>
<sequence length="386" mass="43300">MSLTAKGGRFWRRDRALGISLFYALWGIGWIIGTDFVLTHVLSEQLGDGWIPHAIKGVGFVLVTALLLYWLIRHQLNDLQNSQKLLKEFADNIPDICWVASPTEPKLIFVNKAYERIFGLPREQVRTDPWAWIGAVVEEDRDHVRQQIASWAPDKVLVFDFRIHNAEGELRWLRFQSYPVLSDQGQVTSRVGIATDVTETRTKQAQLDYQATRDALTGLYNREVFTNRLEEQVMSSAAAGERFALFFIDLDSFKLINDEFGHETGDRAIQHAATVLNTAVGDHGLVARLGGDEFAVLLSRHGEVERWQQTAENILQAFRDNPYDSGIPVNLMASIGVALYPTLGDSAKSLLRNADLAMYQAKANGGGHWQLFDPANVPLMNAGHGQ</sequence>
<dbReference type="InterPro" id="IPR029787">
    <property type="entry name" value="Nucleotide_cyclase"/>
</dbReference>
<reference evidence="6" key="1">
    <citation type="submission" date="2022-08" db="EMBL/GenBank/DDBJ databases">
        <title>Genomic Encyclopedia of Type Strains, Phase III (KMG-III): the genomes of soil and plant-associated and newly described type strains.</title>
        <authorList>
            <person name="Whitman W."/>
        </authorList>
    </citation>
    <scope>NUCLEOTIDE SEQUENCE</scope>
    <source>
        <strain evidence="6">HMT 1</strain>
    </source>
</reference>
<dbReference type="InterPro" id="IPR035965">
    <property type="entry name" value="PAS-like_dom_sf"/>
</dbReference>
<comment type="caution">
    <text evidence="6">The sequence shown here is derived from an EMBL/GenBank/DDBJ whole genome shotgun (WGS) entry which is preliminary data.</text>
</comment>
<evidence type="ECO:0000313" key="7">
    <source>
        <dbReference type="Proteomes" id="UP001204445"/>
    </source>
</evidence>
<feature type="transmembrane region" description="Helical" evidence="2">
    <location>
        <begin position="21"/>
        <end position="42"/>
    </location>
</feature>
<dbReference type="PANTHER" id="PTHR46663:SF3">
    <property type="entry name" value="SLL0267 PROTEIN"/>
    <property type="match status" value="1"/>
</dbReference>
<dbReference type="InterPro" id="IPR000160">
    <property type="entry name" value="GGDEF_dom"/>
</dbReference>
<comment type="cofactor">
    <cofactor evidence="1">
        <name>Mg(2+)</name>
        <dbReference type="ChEBI" id="CHEBI:18420"/>
    </cofactor>
</comment>
<gene>
    <name evidence="6" type="ORF">J2T55_001437</name>
</gene>
<dbReference type="InterPro" id="IPR013655">
    <property type="entry name" value="PAS_fold_3"/>
</dbReference>
<evidence type="ECO:0000259" key="5">
    <source>
        <dbReference type="PROSITE" id="PS50887"/>
    </source>
</evidence>
<dbReference type="InterPro" id="IPR052163">
    <property type="entry name" value="DGC-Regulatory_Protein"/>
</dbReference>
<dbReference type="Gene3D" id="3.30.450.20">
    <property type="entry name" value="PAS domain"/>
    <property type="match status" value="1"/>
</dbReference>
<dbReference type="AlphaFoldDB" id="A0AAE3L1P4"/>
<dbReference type="SUPFAM" id="SSF55785">
    <property type="entry name" value="PYP-like sensor domain (PAS domain)"/>
    <property type="match status" value="1"/>
</dbReference>
<dbReference type="CDD" id="cd00130">
    <property type="entry name" value="PAS"/>
    <property type="match status" value="1"/>
</dbReference>
<dbReference type="PROSITE" id="PS50113">
    <property type="entry name" value="PAC"/>
    <property type="match status" value="1"/>
</dbReference>
<dbReference type="NCBIfam" id="TIGR00254">
    <property type="entry name" value="GGDEF"/>
    <property type="match status" value="1"/>
</dbReference>
<dbReference type="EMBL" id="JANUCT010000008">
    <property type="protein sequence ID" value="MCS3903416.1"/>
    <property type="molecule type" value="Genomic_DNA"/>
</dbReference>
<dbReference type="InterPro" id="IPR000700">
    <property type="entry name" value="PAS-assoc_C"/>
</dbReference>
<dbReference type="SMART" id="SM00267">
    <property type="entry name" value="GGDEF"/>
    <property type="match status" value="1"/>
</dbReference>
<feature type="domain" description="PAC" evidence="4">
    <location>
        <begin position="157"/>
        <end position="209"/>
    </location>
</feature>
<dbReference type="PROSITE" id="PS50112">
    <property type="entry name" value="PAS"/>
    <property type="match status" value="1"/>
</dbReference>
<evidence type="ECO:0000256" key="1">
    <source>
        <dbReference type="ARBA" id="ARBA00001946"/>
    </source>
</evidence>